<dbReference type="AlphaFoldDB" id="A0A9D5U7W7"/>
<dbReference type="Proteomes" id="UP000822993">
    <property type="component" value="Unassembled WGS sequence"/>
</dbReference>
<dbReference type="InterPro" id="IPR016040">
    <property type="entry name" value="NAD(P)-bd_dom"/>
</dbReference>
<protein>
    <submittedName>
        <fullName evidence="2">NAD(P)H-binding protein</fullName>
    </submittedName>
</protein>
<dbReference type="PANTHER" id="PTHR47129">
    <property type="entry name" value="QUINONE OXIDOREDUCTASE 2"/>
    <property type="match status" value="1"/>
</dbReference>
<evidence type="ECO:0000313" key="2">
    <source>
        <dbReference type="EMBL" id="MBE7700144.1"/>
    </source>
</evidence>
<reference evidence="2 3" key="1">
    <citation type="submission" date="2020-08" db="EMBL/GenBank/DDBJ databases">
        <title>A Genomic Blueprint of the Chicken Gut Microbiome.</title>
        <authorList>
            <person name="Gilroy R."/>
            <person name="Ravi A."/>
            <person name="Getino M."/>
            <person name="Pursley I."/>
            <person name="Horton D.L."/>
            <person name="Alikhan N.-F."/>
            <person name="Baker D."/>
            <person name="Gharbi K."/>
            <person name="Hall N."/>
            <person name="Watson M."/>
            <person name="Adriaenssens E.M."/>
            <person name="Foster-Nyarko E."/>
            <person name="Jarju S."/>
            <person name="Secka A."/>
            <person name="Antonio M."/>
            <person name="Oren A."/>
            <person name="Chaudhuri R."/>
            <person name="La Ragione R.M."/>
            <person name="Hildebrand F."/>
            <person name="Pallen M.J."/>
        </authorList>
    </citation>
    <scope>NUCLEOTIDE SEQUENCE [LARGE SCALE GENOMIC DNA]</scope>
    <source>
        <strain evidence="2 3">Sa1BUA8</strain>
    </source>
</reference>
<name>A0A9D5U7W7_9CELL</name>
<sequence>MLLVTGTSGALGGAVAARLADHAGLLRGTRAPSGPDDRLVDFDRPETLPGALAGVDVLLVVSAGYAEDDVVRARHGAVVDAAVGAGVRHVLYTSLAGAADRLTIALAHRWTEARLADAPLDVTILRNGLYAEVPVALAVGFTAQPDGVFAAPWGDGAVSVVHRDDLAEVAARVAAEVHDDVRAGRASRHAGRVYELTGRARLTGRDVAALGGDRYEAAPLGGTWDALAAGVPPYQVAHAASIFATLGAGFLAGGAGDVDHLEELLGRPARPVTDVVRGVLGSRGVPGRA</sequence>
<dbReference type="RefSeq" id="WP_193719437.1">
    <property type="nucleotide sequence ID" value="NZ_JACSPN010000007.1"/>
</dbReference>
<accession>A0A9D5U7W7</accession>
<dbReference type="InterPro" id="IPR052718">
    <property type="entry name" value="NmrA-type_oxidoreductase"/>
</dbReference>
<evidence type="ECO:0000313" key="3">
    <source>
        <dbReference type="Proteomes" id="UP000822993"/>
    </source>
</evidence>
<dbReference type="Pfam" id="PF13460">
    <property type="entry name" value="NAD_binding_10"/>
    <property type="match status" value="1"/>
</dbReference>
<dbReference type="SUPFAM" id="SSF51735">
    <property type="entry name" value="NAD(P)-binding Rossmann-fold domains"/>
    <property type="match status" value="1"/>
</dbReference>
<dbReference type="EMBL" id="JACSPN010000007">
    <property type="protein sequence ID" value="MBE7700144.1"/>
    <property type="molecule type" value="Genomic_DNA"/>
</dbReference>
<dbReference type="Gene3D" id="3.90.25.10">
    <property type="entry name" value="UDP-galactose 4-epimerase, domain 1"/>
    <property type="match status" value="1"/>
</dbReference>
<comment type="caution">
    <text evidence="2">The sequence shown here is derived from an EMBL/GenBank/DDBJ whole genome shotgun (WGS) entry which is preliminary data.</text>
</comment>
<keyword evidence="3" id="KW-1185">Reference proteome</keyword>
<dbReference type="Gene3D" id="3.40.50.720">
    <property type="entry name" value="NAD(P)-binding Rossmann-like Domain"/>
    <property type="match status" value="1"/>
</dbReference>
<organism evidence="2 3">
    <name type="scientific">Oerskovia douganii</name>
    <dbReference type="NCBI Taxonomy" id="2762210"/>
    <lineage>
        <taxon>Bacteria</taxon>
        <taxon>Bacillati</taxon>
        <taxon>Actinomycetota</taxon>
        <taxon>Actinomycetes</taxon>
        <taxon>Micrococcales</taxon>
        <taxon>Cellulomonadaceae</taxon>
        <taxon>Oerskovia</taxon>
    </lineage>
</organism>
<gene>
    <name evidence="2" type="ORF">H9623_07475</name>
</gene>
<proteinExistence type="predicted"/>
<feature type="domain" description="NAD(P)-binding" evidence="1">
    <location>
        <begin position="40"/>
        <end position="175"/>
    </location>
</feature>
<dbReference type="PANTHER" id="PTHR47129:SF1">
    <property type="entry name" value="NMRA-LIKE DOMAIN-CONTAINING PROTEIN"/>
    <property type="match status" value="1"/>
</dbReference>
<evidence type="ECO:0000259" key="1">
    <source>
        <dbReference type="Pfam" id="PF13460"/>
    </source>
</evidence>
<dbReference type="InterPro" id="IPR036291">
    <property type="entry name" value="NAD(P)-bd_dom_sf"/>
</dbReference>